<proteinExistence type="predicted"/>
<keyword evidence="5" id="KW-1185">Reference proteome</keyword>
<keyword evidence="1" id="KW-0573">Peptidoglycan synthesis</keyword>
<reference evidence="4 5" key="1">
    <citation type="submission" date="2020-04" db="EMBL/GenBank/DDBJ databases">
        <title>Rhizobium sp. S-51 isolated from soil.</title>
        <authorList>
            <person name="Dahal R.H."/>
        </authorList>
    </citation>
    <scope>NUCLEOTIDE SEQUENCE [LARGE SCALE GENOMIC DNA]</scope>
    <source>
        <strain evidence="4 5">S-51</strain>
    </source>
</reference>
<dbReference type="EMBL" id="JABBGK010000003">
    <property type="protein sequence ID" value="NML75584.1"/>
    <property type="molecule type" value="Genomic_DNA"/>
</dbReference>
<dbReference type="PANTHER" id="PTHR38589">
    <property type="entry name" value="BLR0621 PROTEIN"/>
    <property type="match status" value="1"/>
</dbReference>
<comment type="caution">
    <text evidence="4">The sequence shown here is derived from an EMBL/GenBank/DDBJ whole genome shotgun (WGS) entry which is preliminary data.</text>
</comment>
<dbReference type="InterPro" id="IPR005490">
    <property type="entry name" value="LD_TPept_cat_dom"/>
</dbReference>
<sequence length="147" mass="16446">MRAALGRSGITSLKREGDGATPRASMRLLSGYRRGDRMGAMPTTLPIRRLRRDMLWCDAPGHPAYNRPVKAPFSASHEKLLRDDTLYDVCIVMDWNVTMRRRGCGSAIFFHLARPGYTPTEGCVALSAADMRRLMPYLGTRTVMSVL</sequence>
<accession>A0A7Y0FXE5</accession>
<organism evidence="4 5">
    <name type="scientific">Rhizobium terricola</name>
    <dbReference type="NCBI Taxonomy" id="2728849"/>
    <lineage>
        <taxon>Bacteria</taxon>
        <taxon>Pseudomonadati</taxon>
        <taxon>Pseudomonadota</taxon>
        <taxon>Alphaproteobacteria</taxon>
        <taxon>Hyphomicrobiales</taxon>
        <taxon>Rhizobiaceae</taxon>
        <taxon>Rhizobium/Agrobacterium group</taxon>
        <taxon>Rhizobium</taxon>
    </lineage>
</organism>
<evidence type="ECO:0000256" key="1">
    <source>
        <dbReference type="PROSITE-ProRule" id="PRU01373"/>
    </source>
</evidence>
<dbReference type="Proteomes" id="UP000541470">
    <property type="component" value="Unassembled WGS sequence"/>
</dbReference>
<evidence type="ECO:0000256" key="2">
    <source>
        <dbReference type="SAM" id="MobiDB-lite"/>
    </source>
</evidence>
<dbReference type="CDD" id="cd16913">
    <property type="entry name" value="YkuD_like"/>
    <property type="match status" value="1"/>
</dbReference>
<dbReference type="PROSITE" id="PS52029">
    <property type="entry name" value="LD_TPASE"/>
    <property type="match status" value="1"/>
</dbReference>
<dbReference type="PANTHER" id="PTHR38589:SF1">
    <property type="entry name" value="BLR0621 PROTEIN"/>
    <property type="match status" value="1"/>
</dbReference>
<dbReference type="GO" id="GO:0071555">
    <property type="term" value="P:cell wall organization"/>
    <property type="evidence" value="ECO:0007669"/>
    <property type="project" value="UniProtKB-UniRule"/>
</dbReference>
<keyword evidence="1" id="KW-0961">Cell wall biogenesis/degradation</keyword>
<evidence type="ECO:0000259" key="3">
    <source>
        <dbReference type="PROSITE" id="PS52029"/>
    </source>
</evidence>
<feature type="active site" description="Proton donor/acceptor" evidence="1">
    <location>
        <position position="111"/>
    </location>
</feature>
<dbReference type="GO" id="GO:0016740">
    <property type="term" value="F:transferase activity"/>
    <property type="evidence" value="ECO:0007669"/>
    <property type="project" value="InterPro"/>
</dbReference>
<feature type="domain" description="L,D-TPase catalytic" evidence="3">
    <location>
        <begin position="1"/>
        <end position="147"/>
    </location>
</feature>
<keyword evidence="1" id="KW-0133">Cell shape</keyword>
<comment type="pathway">
    <text evidence="1">Cell wall biogenesis; peptidoglycan biosynthesis.</text>
</comment>
<protein>
    <recommendedName>
        <fullName evidence="3">L,D-TPase catalytic domain-containing protein</fullName>
    </recommendedName>
</protein>
<dbReference type="Pfam" id="PF03734">
    <property type="entry name" value="YkuD"/>
    <property type="match status" value="1"/>
</dbReference>
<dbReference type="GO" id="GO:0009252">
    <property type="term" value="P:peptidoglycan biosynthetic process"/>
    <property type="evidence" value="ECO:0007669"/>
    <property type="project" value="UniProtKB-KW"/>
</dbReference>
<dbReference type="AlphaFoldDB" id="A0A7Y0FXE5"/>
<gene>
    <name evidence="4" type="ORF">HHL25_15735</name>
</gene>
<dbReference type="GO" id="GO:0008360">
    <property type="term" value="P:regulation of cell shape"/>
    <property type="evidence" value="ECO:0007669"/>
    <property type="project" value="UniProtKB-UniRule"/>
</dbReference>
<name>A0A7Y0FXE5_9HYPH</name>
<evidence type="ECO:0000313" key="4">
    <source>
        <dbReference type="EMBL" id="NML75584.1"/>
    </source>
</evidence>
<feature type="region of interest" description="Disordered" evidence="2">
    <location>
        <begin position="1"/>
        <end position="21"/>
    </location>
</feature>
<feature type="active site" description="Nucleophile" evidence="1">
    <location>
        <position position="123"/>
    </location>
</feature>
<evidence type="ECO:0000313" key="5">
    <source>
        <dbReference type="Proteomes" id="UP000541470"/>
    </source>
</evidence>